<comment type="caution">
    <text evidence="1">The sequence shown here is derived from an EMBL/GenBank/DDBJ whole genome shotgun (WGS) entry which is preliminary data.</text>
</comment>
<evidence type="ECO:0000313" key="1">
    <source>
        <dbReference type="EMBL" id="PWA67727.1"/>
    </source>
</evidence>
<dbReference type="EMBL" id="PKPP01003775">
    <property type="protein sequence ID" value="PWA67727.1"/>
    <property type="molecule type" value="Genomic_DNA"/>
</dbReference>
<organism evidence="1 2">
    <name type="scientific">Artemisia annua</name>
    <name type="common">Sweet wormwood</name>
    <dbReference type="NCBI Taxonomy" id="35608"/>
    <lineage>
        <taxon>Eukaryota</taxon>
        <taxon>Viridiplantae</taxon>
        <taxon>Streptophyta</taxon>
        <taxon>Embryophyta</taxon>
        <taxon>Tracheophyta</taxon>
        <taxon>Spermatophyta</taxon>
        <taxon>Magnoliopsida</taxon>
        <taxon>eudicotyledons</taxon>
        <taxon>Gunneridae</taxon>
        <taxon>Pentapetalae</taxon>
        <taxon>asterids</taxon>
        <taxon>campanulids</taxon>
        <taxon>Asterales</taxon>
        <taxon>Asteraceae</taxon>
        <taxon>Asteroideae</taxon>
        <taxon>Anthemideae</taxon>
        <taxon>Artemisiinae</taxon>
        <taxon>Artemisia</taxon>
    </lineage>
</organism>
<reference evidence="1 2" key="1">
    <citation type="journal article" date="2018" name="Mol. Plant">
        <title>The genome of Artemisia annua provides insight into the evolution of Asteraceae family and artemisinin biosynthesis.</title>
        <authorList>
            <person name="Shen Q."/>
            <person name="Zhang L."/>
            <person name="Liao Z."/>
            <person name="Wang S."/>
            <person name="Yan T."/>
            <person name="Shi P."/>
            <person name="Liu M."/>
            <person name="Fu X."/>
            <person name="Pan Q."/>
            <person name="Wang Y."/>
            <person name="Lv Z."/>
            <person name="Lu X."/>
            <person name="Zhang F."/>
            <person name="Jiang W."/>
            <person name="Ma Y."/>
            <person name="Chen M."/>
            <person name="Hao X."/>
            <person name="Li L."/>
            <person name="Tang Y."/>
            <person name="Lv G."/>
            <person name="Zhou Y."/>
            <person name="Sun X."/>
            <person name="Brodelius P.E."/>
            <person name="Rose J.K.C."/>
            <person name="Tang K."/>
        </authorList>
    </citation>
    <scope>NUCLEOTIDE SEQUENCE [LARGE SCALE GENOMIC DNA]</scope>
    <source>
        <strain evidence="2">cv. Huhao1</strain>
        <tissue evidence="1">Leaf</tissue>
    </source>
</reference>
<sequence>MMLNNFHLENSCEEMVSPRYMKEEDTKKKYSQMIVIWEERVVDHCFRLVSEFEGNQRFNRCRKVRNFDETDEGMGNINKKERLVEHLNGKRADGIWKLMDSSLVDEYVSRVKRFENVYTRKRKRNVVTDSSLKSSSFDEKCGYDKKYVKYYRKKKKVRVSLDTGSDGKDVTRKRPFAFASSSSGVYQFSCFVSSVLTYLRKAKVFSRRRVSSFLLT</sequence>
<accession>A0A2U1N2M6</accession>
<gene>
    <name evidence="1" type="ORF">CTI12_AA285770</name>
</gene>
<proteinExistence type="predicted"/>
<dbReference type="OrthoDB" id="10661338at2759"/>
<name>A0A2U1N2M6_ARTAN</name>
<keyword evidence="2" id="KW-1185">Reference proteome</keyword>
<dbReference type="AlphaFoldDB" id="A0A2U1N2M6"/>
<evidence type="ECO:0000313" key="2">
    <source>
        <dbReference type="Proteomes" id="UP000245207"/>
    </source>
</evidence>
<protein>
    <submittedName>
        <fullName evidence="1">Enhancer of polycomb protein</fullName>
    </submittedName>
</protein>
<dbReference type="Proteomes" id="UP000245207">
    <property type="component" value="Unassembled WGS sequence"/>
</dbReference>